<dbReference type="InterPro" id="IPR011610">
    <property type="entry name" value="SAM_mthyl_Trfase_ML2640-like"/>
</dbReference>
<accession>A0ABW6WPT0</accession>
<dbReference type="Gene3D" id="3.40.50.150">
    <property type="entry name" value="Vaccinia Virus protein VP39"/>
    <property type="match status" value="1"/>
</dbReference>
<dbReference type="NCBIfam" id="TIGR00027">
    <property type="entry name" value="mthyl_TIGR00027"/>
    <property type="match status" value="1"/>
</dbReference>
<dbReference type="GO" id="GO:0032259">
    <property type="term" value="P:methylation"/>
    <property type="evidence" value="ECO:0007669"/>
    <property type="project" value="UniProtKB-KW"/>
</dbReference>
<sequence length="276" mass="30891">MASERVEGTAFGVGLLRAIEGRVDPGRRLFEDPVAERLLTGWPAWVVRHRTARRAFMPLMELAAPGFFGGVVCRTRVIDDACRETLVAGVRQVVILGAGMDTRPYRMAAMRTARVWELDLPRVQAAKRARLGDPPGQVRYVPIDLAEGSLRETLAASGHDADLPTLVLCEGVTQYLPRTVVDSIFAYAGSLPTGSRLVFTYLPKTVLDDPEQARRVRRFHWQTGFDPADVPRHLADRGLTLTRDWDADQYRELLLRPLHRDLKVFEIERLAIAGTP</sequence>
<dbReference type="InterPro" id="IPR007213">
    <property type="entry name" value="Ppm1/Ppm2/Tcmp"/>
</dbReference>
<comment type="caution">
    <text evidence="7">The sequence shown here is derived from an EMBL/GenBank/DDBJ whole genome shotgun (WGS) entry which is preliminary data.</text>
</comment>
<dbReference type="GO" id="GO:0008168">
    <property type="term" value="F:methyltransferase activity"/>
    <property type="evidence" value="ECO:0007669"/>
    <property type="project" value="UniProtKB-KW"/>
</dbReference>
<evidence type="ECO:0000313" key="8">
    <source>
        <dbReference type="Proteomes" id="UP001602245"/>
    </source>
</evidence>
<dbReference type="SUPFAM" id="SSF53335">
    <property type="entry name" value="S-adenosyl-L-methionine-dependent methyltransferases"/>
    <property type="match status" value="1"/>
</dbReference>
<keyword evidence="8" id="KW-1185">Reference proteome</keyword>
<evidence type="ECO:0000256" key="4">
    <source>
        <dbReference type="ARBA" id="ARBA00022679"/>
    </source>
</evidence>
<reference evidence="7 8" key="1">
    <citation type="submission" date="2024-10" db="EMBL/GenBank/DDBJ databases">
        <title>The Natural Products Discovery Center: Release of the First 8490 Sequenced Strains for Exploring Actinobacteria Biosynthetic Diversity.</title>
        <authorList>
            <person name="Kalkreuter E."/>
            <person name="Kautsar S.A."/>
            <person name="Yang D."/>
            <person name="Bader C.D."/>
            <person name="Teijaro C.N."/>
            <person name="Fluegel L."/>
            <person name="Davis C.M."/>
            <person name="Simpson J.R."/>
            <person name="Lauterbach L."/>
            <person name="Steele A.D."/>
            <person name="Gui C."/>
            <person name="Meng S."/>
            <person name="Li G."/>
            <person name="Viehrig K."/>
            <person name="Ye F."/>
            <person name="Su P."/>
            <person name="Kiefer A.F."/>
            <person name="Nichols A."/>
            <person name="Cepeda A.J."/>
            <person name="Yan W."/>
            <person name="Fan B."/>
            <person name="Jiang Y."/>
            <person name="Adhikari A."/>
            <person name="Zheng C.-J."/>
            <person name="Schuster L."/>
            <person name="Cowan T.M."/>
            <person name="Smanski M.J."/>
            <person name="Chevrette M.G."/>
            <person name="De Carvalho L.P.S."/>
            <person name="Shen B."/>
        </authorList>
    </citation>
    <scope>NUCLEOTIDE SEQUENCE [LARGE SCALE GENOMIC DNA]</scope>
    <source>
        <strain evidence="7 8">NPDC000087</strain>
    </source>
</reference>
<dbReference type="EC" id="2.1.1.-" evidence="6"/>
<dbReference type="PANTHER" id="PTHR43619:SF2">
    <property type="entry name" value="S-ADENOSYL-L-METHIONINE-DEPENDENT METHYLTRANSFERASES SUPERFAMILY PROTEIN"/>
    <property type="match status" value="1"/>
</dbReference>
<evidence type="ECO:0000256" key="6">
    <source>
        <dbReference type="RuleBase" id="RU362030"/>
    </source>
</evidence>
<keyword evidence="4" id="KW-0808">Transferase</keyword>
<dbReference type="EMBL" id="JBIAZU010000007">
    <property type="protein sequence ID" value="MFF5295284.1"/>
    <property type="molecule type" value="Genomic_DNA"/>
</dbReference>
<keyword evidence="5 6" id="KW-0949">S-adenosyl-L-methionine</keyword>
<dbReference type="PANTHER" id="PTHR43619">
    <property type="entry name" value="S-ADENOSYL-L-METHIONINE-DEPENDENT METHYLTRANSFERASE YKTD-RELATED"/>
    <property type="match status" value="1"/>
</dbReference>
<evidence type="ECO:0000256" key="3">
    <source>
        <dbReference type="ARBA" id="ARBA00022603"/>
    </source>
</evidence>
<evidence type="ECO:0000256" key="1">
    <source>
        <dbReference type="ARBA" id="ARBA00003907"/>
    </source>
</evidence>
<organism evidence="7 8">
    <name type="scientific">Paractinoplanes globisporus</name>
    <dbReference type="NCBI Taxonomy" id="113565"/>
    <lineage>
        <taxon>Bacteria</taxon>
        <taxon>Bacillati</taxon>
        <taxon>Actinomycetota</taxon>
        <taxon>Actinomycetes</taxon>
        <taxon>Micromonosporales</taxon>
        <taxon>Micromonosporaceae</taxon>
        <taxon>Paractinoplanes</taxon>
    </lineage>
</organism>
<gene>
    <name evidence="7" type="ORF">ACFY35_38110</name>
</gene>
<name>A0ABW6WPT0_9ACTN</name>
<dbReference type="Proteomes" id="UP001602245">
    <property type="component" value="Unassembled WGS sequence"/>
</dbReference>
<evidence type="ECO:0000313" key="7">
    <source>
        <dbReference type="EMBL" id="MFF5295284.1"/>
    </source>
</evidence>
<proteinExistence type="inferred from homology"/>
<comment type="similarity">
    <text evidence="2 6">Belongs to the UPF0677 family.</text>
</comment>
<dbReference type="InterPro" id="IPR029063">
    <property type="entry name" value="SAM-dependent_MTases_sf"/>
</dbReference>
<keyword evidence="3 6" id="KW-0489">Methyltransferase</keyword>
<comment type="function">
    <text evidence="1 6">Exhibits S-adenosyl-L-methionine-dependent methyltransferase activity.</text>
</comment>
<dbReference type="Pfam" id="PF04072">
    <property type="entry name" value="LCM"/>
    <property type="match status" value="1"/>
</dbReference>
<dbReference type="RefSeq" id="WP_020510997.1">
    <property type="nucleotide sequence ID" value="NZ_JBIAZU010000007.1"/>
</dbReference>
<evidence type="ECO:0000256" key="5">
    <source>
        <dbReference type="ARBA" id="ARBA00022691"/>
    </source>
</evidence>
<evidence type="ECO:0000256" key="2">
    <source>
        <dbReference type="ARBA" id="ARBA00008138"/>
    </source>
</evidence>
<protein>
    <recommendedName>
        <fullName evidence="6">S-adenosyl-L-methionine-dependent methyltransferase</fullName>
        <ecNumber evidence="6">2.1.1.-</ecNumber>
    </recommendedName>
</protein>